<evidence type="ECO:0000256" key="14">
    <source>
        <dbReference type="ARBA" id="ARBA00023136"/>
    </source>
</evidence>
<evidence type="ECO:0000256" key="5">
    <source>
        <dbReference type="ARBA" id="ARBA00022448"/>
    </source>
</evidence>
<evidence type="ECO:0000256" key="9">
    <source>
        <dbReference type="ARBA" id="ARBA00022982"/>
    </source>
</evidence>
<feature type="transmembrane region" description="Helical" evidence="16">
    <location>
        <begin position="247"/>
        <end position="269"/>
    </location>
</feature>
<proteinExistence type="inferred from homology"/>
<feature type="transmembrane region" description="Helical" evidence="16">
    <location>
        <begin position="186"/>
        <end position="208"/>
    </location>
</feature>
<feature type="transmembrane region" description="Helical" evidence="16">
    <location>
        <begin position="276"/>
        <end position="295"/>
    </location>
</feature>
<evidence type="ECO:0000259" key="18">
    <source>
        <dbReference type="Pfam" id="PF01059"/>
    </source>
</evidence>
<evidence type="ECO:0000256" key="1">
    <source>
        <dbReference type="ARBA" id="ARBA00004225"/>
    </source>
</evidence>
<dbReference type="EC" id="7.1.1.2" evidence="3 16"/>
<feature type="transmembrane region" description="Helical" evidence="16">
    <location>
        <begin position="145"/>
        <end position="166"/>
    </location>
</feature>
<keyword evidence="8" id="KW-1278">Translocase</keyword>
<dbReference type="GO" id="GO:0042773">
    <property type="term" value="P:ATP synthesis coupled electron transport"/>
    <property type="evidence" value="ECO:0007669"/>
    <property type="project" value="InterPro"/>
</dbReference>
<evidence type="ECO:0000256" key="6">
    <source>
        <dbReference type="ARBA" id="ARBA00022660"/>
    </source>
</evidence>
<dbReference type="Pfam" id="PF01059">
    <property type="entry name" value="Oxidored_q5_N"/>
    <property type="match status" value="1"/>
</dbReference>
<evidence type="ECO:0000313" key="19">
    <source>
        <dbReference type="EMBL" id="ALS46303.1"/>
    </source>
</evidence>
<dbReference type="InterPro" id="IPR000260">
    <property type="entry name" value="NADH4_N"/>
</dbReference>
<gene>
    <name evidence="19" type="primary">nad4</name>
</gene>
<sequence>MLKIIIPSLSMLLMSSPKKNMWIMSSIMFMILTLMSISYIYSPMPMISFLSPLLAMDSLSAPLVSLTLWISAMMMIASQNINLNNNKNKMFIATVSSLNVVLMLTFTTHNMMFFYIMFELSLIPTLILIITWGYQPERLQAGMYLMLYTITASLPLLFSLLLLYNTSFSWFMFMPMKMNLYNMGPLWWLMTIMAFMVKMPMYLTHLWLPKAHVEAPVAGSMVLAGVLLKLGSYGLLRFAFLFSYMNFYLSAMFSSIAMWGAFMTSMICLRQSDMKSLIAYSSVGHMGILIAGSMSNTLWGWSGSLTLMIAHGLVSSALFAIANMTYETTHTRSIFLTKGLLALMPSMSLFWFLLSAMNMAAPPSINLLSEIMLLTSIMYISPWMITTMFLASFLAAAYSLFLYTSTQHGQPMNLLNPIFFSSHRNMSIIALHIFPVILMISSPQFISLWI</sequence>
<keyword evidence="7 16" id="KW-0812">Transmembrane</keyword>
<protein>
    <recommendedName>
        <fullName evidence="4 16">NADH-ubiquinone oxidoreductase chain 4</fullName>
        <ecNumber evidence="3 16">7.1.1.2</ecNumber>
    </recommendedName>
</protein>
<keyword evidence="10 16" id="KW-1133">Transmembrane helix</keyword>
<name>A0A0U2WXY5_9ANNE</name>
<dbReference type="PANTHER" id="PTHR43507">
    <property type="entry name" value="NADH-UBIQUINONE OXIDOREDUCTASE CHAIN 4"/>
    <property type="match status" value="1"/>
</dbReference>
<keyword evidence="6 16" id="KW-0679">Respiratory chain</keyword>
<reference evidence="19" key="1">
    <citation type="journal article" date="2015" name="Genome Biol. Evol.">
        <title>The Utility of Genome Skimming for Phylogenomic Analyses as Demonstrated for Glycerid Relationships (Annelida, Glyceridae).</title>
        <authorList>
            <person name="Richter S."/>
            <person name="Schwarz F."/>
            <person name="Hering L."/>
            <person name="Boggemann M."/>
            <person name="Bleidorn C."/>
        </authorList>
    </citation>
    <scope>NUCLEOTIDE SEQUENCE</scope>
    <source>
        <strain evidence="19">FS17</strain>
        <tissue evidence="19">Body wall</tissue>
    </source>
</reference>
<feature type="transmembrane region" description="Helical" evidence="16">
    <location>
        <begin position="425"/>
        <end position="446"/>
    </location>
</feature>
<keyword evidence="14 16" id="KW-0472">Membrane</keyword>
<evidence type="ECO:0000256" key="10">
    <source>
        <dbReference type="ARBA" id="ARBA00022989"/>
    </source>
</evidence>
<dbReference type="GO" id="GO:0048039">
    <property type="term" value="F:ubiquinone binding"/>
    <property type="evidence" value="ECO:0007669"/>
    <property type="project" value="TreeGrafter"/>
</dbReference>
<keyword evidence="13 16" id="KW-0496">Mitochondrion</keyword>
<feature type="domain" description="NADH:ubiquinone oxidoreductase chain 4 N-terminal" evidence="18">
    <location>
        <begin position="1"/>
        <end position="105"/>
    </location>
</feature>
<evidence type="ECO:0000256" key="12">
    <source>
        <dbReference type="ARBA" id="ARBA00023075"/>
    </source>
</evidence>
<feature type="transmembrane region" description="Helical" evidence="16">
    <location>
        <begin position="377"/>
        <end position="404"/>
    </location>
</feature>
<accession>A0A0U2WXY5</accession>
<evidence type="ECO:0000256" key="7">
    <source>
        <dbReference type="ARBA" id="ARBA00022692"/>
    </source>
</evidence>
<dbReference type="GO" id="GO:0015990">
    <property type="term" value="P:electron transport coupled proton transport"/>
    <property type="evidence" value="ECO:0007669"/>
    <property type="project" value="TreeGrafter"/>
</dbReference>
<keyword evidence="12 16" id="KW-0830">Ubiquinone</keyword>
<feature type="transmembrane region" description="Helical" evidence="16">
    <location>
        <begin position="301"/>
        <end position="322"/>
    </location>
</feature>
<feature type="transmembrane region" description="Helical" evidence="16">
    <location>
        <begin position="90"/>
        <end position="106"/>
    </location>
</feature>
<dbReference type="GO" id="GO:0031966">
    <property type="term" value="C:mitochondrial membrane"/>
    <property type="evidence" value="ECO:0007669"/>
    <property type="project" value="UniProtKB-SubCell"/>
</dbReference>
<keyword evidence="9 16" id="KW-0249">Electron transport</keyword>
<feature type="transmembrane region" description="Helical" evidence="16">
    <location>
        <begin position="220"/>
        <end position="241"/>
    </location>
</feature>
<keyword evidence="11 16" id="KW-0520">NAD</keyword>
<keyword evidence="5 16" id="KW-0813">Transport</keyword>
<feature type="transmembrane region" description="Helical" evidence="16">
    <location>
        <begin position="61"/>
        <end position="78"/>
    </location>
</feature>
<dbReference type="PRINTS" id="PR01437">
    <property type="entry name" value="NUOXDRDTASE4"/>
</dbReference>
<evidence type="ECO:0000256" key="8">
    <source>
        <dbReference type="ARBA" id="ARBA00022967"/>
    </source>
</evidence>
<evidence type="ECO:0000256" key="13">
    <source>
        <dbReference type="ARBA" id="ARBA00023128"/>
    </source>
</evidence>
<dbReference type="EMBL" id="KT989325">
    <property type="protein sequence ID" value="ALS46303.1"/>
    <property type="molecule type" value="Genomic_DNA"/>
</dbReference>
<feature type="transmembrane region" description="Helical" evidence="16">
    <location>
        <begin position="21"/>
        <end position="41"/>
    </location>
</feature>
<dbReference type="AlphaFoldDB" id="A0A0U2WXY5"/>
<dbReference type="InterPro" id="IPR003918">
    <property type="entry name" value="NADH_UbQ_OxRdtase"/>
</dbReference>
<comment type="similarity">
    <text evidence="2 16">Belongs to the complex I subunit 4 family.</text>
</comment>
<comment type="subcellular location">
    <subcellularLocation>
        <location evidence="1 16">Mitochondrion membrane</location>
        <topology evidence="1 16">Multi-pass membrane protein</topology>
    </subcellularLocation>
</comment>
<organism evidence="19">
    <name type="scientific">Glycinde armigera</name>
    <dbReference type="NCBI Taxonomy" id="397552"/>
    <lineage>
        <taxon>Eukaryota</taxon>
        <taxon>Metazoa</taxon>
        <taxon>Spiralia</taxon>
        <taxon>Lophotrochozoa</taxon>
        <taxon>Annelida</taxon>
        <taxon>Polychaeta</taxon>
        <taxon>Errantia</taxon>
        <taxon>Phyllodocida</taxon>
        <taxon>Goniadidae</taxon>
        <taxon>Glycinde</taxon>
    </lineage>
</organism>
<dbReference type="GO" id="GO:0008137">
    <property type="term" value="F:NADH dehydrogenase (ubiquinone) activity"/>
    <property type="evidence" value="ECO:0007669"/>
    <property type="project" value="UniProtKB-UniRule"/>
</dbReference>
<evidence type="ECO:0000256" key="16">
    <source>
        <dbReference type="RuleBase" id="RU003297"/>
    </source>
</evidence>
<comment type="function">
    <text evidence="16">Core subunit of the mitochondrial membrane respiratory chain NADH dehydrogenase (Complex I) which catalyzes electron transfer from NADH through the respiratory chain, using ubiquinone as an electron acceptor. Essential for the catalytic activity and assembly of complex I.</text>
</comment>
<geneLocation type="mitochondrion" evidence="19"/>
<evidence type="ECO:0000256" key="4">
    <source>
        <dbReference type="ARBA" id="ARBA00021006"/>
    </source>
</evidence>
<feature type="domain" description="NADH:quinone oxidoreductase/Mrp antiporter transmembrane" evidence="17">
    <location>
        <begin position="110"/>
        <end position="394"/>
    </location>
</feature>
<dbReference type="GO" id="GO:0003954">
    <property type="term" value="F:NADH dehydrogenase activity"/>
    <property type="evidence" value="ECO:0007669"/>
    <property type="project" value="TreeGrafter"/>
</dbReference>
<feature type="transmembrane region" description="Helical" evidence="16">
    <location>
        <begin position="112"/>
        <end position="133"/>
    </location>
</feature>
<evidence type="ECO:0000259" key="17">
    <source>
        <dbReference type="Pfam" id="PF00361"/>
    </source>
</evidence>
<dbReference type="Pfam" id="PF00361">
    <property type="entry name" value="Proton_antipo_M"/>
    <property type="match status" value="1"/>
</dbReference>
<dbReference type="PANTHER" id="PTHR43507:SF20">
    <property type="entry name" value="NADH-UBIQUINONE OXIDOREDUCTASE CHAIN 4"/>
    <property type="match status" value="1"/>
</dbReference>
<comment type="catalytic activity">
    <reaction evidence="15 16">
        <text>a ubiquinone + NADH + 5 H(+)(in) = a ubiquinol + NAD(+) + 4 H(+)(out)</text>
        <dbReference type="Rhea" id="RHEA:29091"/>
        <dbReference type="Rhea" id="RHEA-COMP:9565"/>
        <dbReference type="Rhea" id="RHEA-COMP:9566"/>
        <dbReference type="ChEBI" id="CHEBI:15378"/>
        <dbReference type="ChEBI" id="CHEBI:16389"/>
        <dbReference type="ChEBI" id="CHEBI:17976"/>
        <dbReference type="ChEBI" id="CHEBI:57540"/>
        <dbReference type="ChEBI" id="CHEBI:57945"/>
        <dbReference type="EC" id="7.1.1.2"/>
    </reaction>
</comment>
<dbReference type="InterPro" id="IPR001750">
    <property type="entry name" value="ND/Mrp_TM"/>
</dbReference>
<evidence type="ECO:0000256" key="11">
    <source>
        <dbReference type="ARBA" id="ARBA00023027"/>
    </source>
</evidence>
<feature type="transmembrane region" description="Helical" evidence="16">
    <location>
        <begin position="334"/>
        <end position="357"/>
    </location>
</feature>
<evidence type="ECO:0000256" key="3">
    <source>
        <dbReference type="ARBA" id="ARBA00012944"/>
    </source>
</evidence>
<evidence type="ECO:0000256" key="15">
    <source>
        <dbReference type="ARBA" id="ARBA00049551"/>
    </source>
</evidence>
<evidence type="ECO:0000256" key="2">
    <source>
        <dbReference type="ARBA" id="ARBA00009025"/>
    </source>
</evidence>